<gene>
    <name evidence="2" type="ORF">QUF54_07670</name>
</gene>
<keyword evidence="1" id="KW-0812">Transmembrane</keyword>
<accession>A0ABT7VUG7</accession>
<sequence>MTQKNLRIKNPSVTLYAFHLRTDMATEVVADAALMWEKLTQLSDKMPALRQLPEKLICYKNGKYNPEGEQGQQTDYLELIQPERELRFSSAAPDDLTLSGSVYPLRLHDTYAVDFTLSFQNQEVTVNHLHLLNPQGCLMPNYIQASLGQTLLLYVEPLEDTVADKDFADECVKALLQEEGKNLTGFQNGSGLDHPSLINQGKLFGSPIFEYETVPKLDAPHNELTHILVLLGKFAKTPDLAGKANFDLIHLLNCRHKILFAYHQAHQSNDSARQIYKALDGKSQQWHQLPKAPEERLERLETLLNKTSDDTFEYARHLRNLNDHRTSIQTNTTNYAKWLGHLRDKSLPTDDLTFLDDFHANCQHHQQQIDVFLNYLKPGHHLFEQMTTTILGLVHIGEQKQQNIRAQKFEFLITFIGAAVGAGAISATVIPESPLVDWVSHVFYLLQLPLI</sequence>
<evidence type="ECO:0000313" key="3">
    <source>
        <dbReference type="Proteomes" id="UP001171945"/>
    </source>
</evidence>
<reference evidence="2" key="1">
    <citation type="submission" date="2023-06" db="EMBL/GenBank/DDBJ databases">
        <title>Uncultivated large filamentous bacteria from sulfidic sediments reveal new species and different genomic features in energy metabolism and defense.</title>
        <authorList>
            <person name="Fonseca A."/>
        </authorList>
    </citation>
    <scope>NUCLEOTIDE SEQUENCE</scope>
    <source>
        <strain evidence="2">HSG4</strain>
    </source>
</reference>
<name>A0ABT7VUG7_9GAMM</name>
<dbReference type="EMBL" id="JAUCGM010000511">
    <property type="protein sequence ID" value="MDM8563216.1"/>
    <property type="molecule type" value="Genomic_DNA"/>
</dbReference>
<feature type="transmembrane region" description="Helical" evidence="1">
    <location>
        <begin position="409"/>
        <end position="430"/>
    </location>
</feature>
<protein>
    <submittedName>
        <fullName evidence="2">Uncharacterized protein</fullName>
    </submittedName>
</protein>
<feature type="non-terminal residue" evidence="2">
    <location>
        <position position="451"/>
    </location>
</feature>
<keyword evidence="1" id="KW-0472">Membrane</keyword>
<keyword evidence="3" id="KW-1185">Reference proteome</keyword>
<organism evidence="2 3">
    <name type="scientific">Candidatus Marithioploca araucensis</name>
    <dbReference type="NCBI Taxonomy" id="70273"/>
    <lineage>
        <taxon>Bacteria</taxon>
        <taxon>Pseudomonadati</taxon>
        <taxon>Pseudomonadota</taxon>
        <taxon>Gammaproteobacteria</taxon>
        <taxon>Thiotrichales</taxon>
        <taxon>Thiotrichaceae</taxon>
        <taxon>Candidatus Marithioploca</taxon>
    </lineage>
</organism>
<evidence type="ECO:0000256" key="1">
    <source>
        <dbReference type="SAM" id="Phobius"/>
    </source>
</evidence>
<evidence type="ECO:0000313" key="2">
    <source>
        <dbReference type="EMBL" id="MDM8563216.1"/>
    </source>
</evidence>
<proteinExistence type="predicted"/>
<keyword evidence="1" id="KW-1133">Transmembrane helix</keyword>
<comment type="caution">
    <text evidence="2">The sequence shown here is derived from an EMBL/GenBank/DDBJ whole genome shotgun (WGS) entry which is preliminary data.</text>
</comment>
<dbReference type="Proteomes" id="UP001171945">
    <property type="component" value="Unassembled WGS sequence"/>
</dbReference>